<dbReference type="CDD" id="cd06423">
    <property type="entry name" value="CESA_like"/>
    <property type="match status" value="1"/>
</dbReference>
<keyword evidence="4" id="KW-0472">Membrane</keyword>
<dbReference type="SUPFAM" id="SSF53448">
    <property type="entry name" value="Nucleotide-diphospho-sugar transferases"/>
    <property type="match status" value="1"/>
</dbReference>
<feature type="transmembrane region" description="Helical" evidence="4">
    <location>
        <begin position="328"/>
        <end position="347"/>
    </location>
</feature>
<gene>
    <name evidence="6" type="primary">mxdB</name>
    <name evidence="6" type="ORF">prwr041_13050</name>
</gene>
<dbReference type="Pfam" id="PF00535">
    <property type="entry name" value="Glycos_transf_2"/>
    <property type="match status" value="1"/>
</dbReference>
<dbReference type="GO" id="GO:0016740">
    <property type="term" value="F:transferase activity"/>
    <property type="evidence" value="ECO:0007669"/>
    <property type="project" value="UniProtKB-KW"/>
</dbReference>
<dbReference type="Gene3D" id="3.90.550.10">
    <property type="entry name" value="Spore Coat Polysaccharide Biosynthesis Protein SpsA, Chain A"/>
    <property type="match status" value="1"/>
</dbReference>
<dbReference type="PANTHER" id="PTHR43630">
    <property type="entry name" value="POLY-BETA-1,6-N-ACETYL-D-GLUCOSAMINE SYNTHASE"/>
    <property type="match status" value="1"/>
</dbReference>
<accession>A0ABM7NY68</accession>
<comment type="similarity">
    <text evidence="1">Belongs to the glycosyltransferase 2 family.</text>
</comment>
<keyword evidence="7" id="KW-1185">Reference proteome</keyword>
<feature type="transmembrane region" description="Helical" evidence="4">
    <location>
        <begin position="28"/>
        <end position="52"/>
    </location>
</feature>
<keyword evidence="3 6" id="KW-0808">Transferase</keyword>
<reference evidence="6 7" key="1">
    <citation type="journal article" date="2022" name="Int. J. Syst. Evol. Microbiol.">
        <title>Prevotella herbatica sp. nov., a plant polysaccharide-decomposing anaerobic bacterium isolated from a methanogenic reactor.</title>
        <authorList>
            <person name="Uek A."/>
            <person name="Tonouchi A."/>
            <person name="Kaku N."/>
            <person name="Ueki K."/>
        </authorList>
    </citation>
    <scope>NUCLEOTIDE SEQUENCE [LARGE SCALE GENOMIC DNA]</scope>
    <source>
        <strain evidence="6 7">WR041</strain>
    </source>
</reference>
<keyword evidence="4" id="KW-0812">Transmembrane</keyword>
<proteinExistence type="inferred from homology"/>
<dbReference type="InterPro" id="IPR029044">
    <property type="entry name" value="Nucleotide-diphossugar_trans"/>
</dbReference>
<keyword evidence="2" id="KW-0328">Glycosyltransferase</keyword>
<keyword evidence="4" id="KW-1133">Transmembrane helix</keyword>
<name>A0ABM7NY68_9BACT</name>
<feature type="domain" description="Glycosyltransferase 2-like" evidence="5">
    <location>
        <begin position="76"/>
        <end position="230"/>
    </location>
</feature>
<dbReference type="Proteomes" id="UP001319045">
    <property type="component" value="Chromosome"/>
</dbReference>
<evidence type="ECO:0000256" key="4">
    <source>
        <dbReference type="SAM" id="Phobius"/>
    </source>
</evidence>
<evidence type="ECO:0000313" key="7">
    <source>
        <dbReference type="Proteomes" id="UP001319045"/>
    </source>
</evidence>
<evidence type="ECO:0000256" key="3">
    <source>
        <dbReference type="ARBA" id="ARBA00022679"/>
    </source>
</evidence>
<evidence type="ECO:0000256" key="1">
    <source>
        <dbReference type="ARBA" id="ARBA00006739"/>
    </source>
</evidence>
<evidence type="ECO:0000313" key="6">
    <source>
        <dbReference type="EMBL" id="BCS85412.1"/>
    </source>
</evidence>
<dbReference type="InterPro" id="IPR001173">
    <property type="entry name" value="Glyco_trans_2-like"/>
</dbReference>
<organism evidence="6 7">
    <name type="scientific">Prevotella herbatica</name>
    <dbReference type="NCBI Taxonomy" id="2801997"/>
    <lineage>
        <taxon>Bacteria</taxon>
        <taxon>Pseudomonadati</taxon>
        <taxon>Bacteroidota</taxon>
        <taxon>Bacteroidia</taxon>
        <taxon>Bacteroidales</taxon>
        <taxon>Prevotellaceae</taxon>
        <taxon>Prevotella</taxon>
    </lineage>
</organism>
<evidence type="ECO:0000259" key="5">
    <source>
        <dbReference type="Pfam" id="PF00535"/>
    </source>
</evidence>
<dbReference type="PANTHER" id="PTHR43630:SF1">
    <property type="entry name" value="POLY-BETA-1,6-N-ACETYL-D-GLUCOSAMINE SYNTHASE"/>
    <property type="match status" value="1"/>
</dbReference>
<dbReference type="EMBL" id="AP024484">
    <property type="protein sequence ID" value="BCS85412.1"/>
    <property type="molecule type" value="Genomic_DNA"/>
</dbReference>
<feature type="transmembrane region" description="Helical" evidence="4">
    <location>
        <begin position="353"/>
        <end position="377"/>
    </location>
</feature>
<evidence type="ECO:0000256" key="2">
    <source>
        <dbReference type="ARBA" id="ARBA00022676"/>
    </source>
</evidence>
<sequence length="439" mass="51720">MFNEFFDFLDTFVTYLQHLSLSSIVNTYWFLIFIELPRYYIVEYAVMFYINLHQKKMQKLKKFAKFRLYKDNPLISVIVPGKNEGQHIYKLVKSLAEQTYRNYEVIIIDDGSDDFTPYICADLEKANLIDKYIRMDVRGGKASAANMGANVSKGKYIVHLDADSSLDVDAIENILLPFYLDDKIKGVGGCVKVRNSQKTICTSLQAIEYLKRIQVGRTVTSFFGIYHIISGAFGAFETKTLRTFGFWDVGPGLDGDITQKLRKAGYRVVFANDAICMTNVPTKWYKLFHQRIRWSRSLVRFRLRKHIDILLPNKNWSFLNWLSNMESIMYDCVLNFVWGFYVINLMWKFNEHIIEVVFLGYFIRLCFNFFGFGLIMITSERARQEFSLIRFMPLMSPYSGYFLRIVRSIAQLQEFFFFRSYDDPWNPEKTSRYAKLERK</sequence>
<dbReference type="RefSeq" id="WP_207153069.1">
    <property type="nucleotide sequence ID" value="NZ_AP024484.1"/>
</dbReference>
<protein>
    <submittedName>
        <fullName evidence="6">Glycosyl transferase family 2 MxdB</fullName>
    </submittedName>
</protein>